<dbReference type="RefSeq" id="WP_245251276.1">
    <property type="nucleotide sequence ID" value="NZ_JAGGKG010000005.1"/>
</dbReference>
<dbReference type="SUPFAM" id="SSF52540">
    <property type="entry name" value="P-loop containing nucleoside triphosphate hydrolases"/>
    <property type="match status" value="1"/>
</dbReference>
<evidence type="ECO:0000259" key="4">
    <source>
        <dbReference type="PROSITE" id="PS50893"/>
    </source>
</evidence>
<dbReference type="Proteomes" id="UP001519272">
    <property type="component" value="Unassembled WGS sequence"/>
</dbReference>
<dbReference type="Pfam" id="PF00005">
    <property type="entry name" value="ABC_tran"/>
    <property type="match status" value="1"/>
</dbReference>
<keyword evidence="1" id="KW-0813">Transport</keyword>
<keyword evidence="6" id="KW-1185">Reference proteome</keyword>
<evidence type="ECO:0000256" key="2">
    <source>
        <dbReference type="ARBA" id="ARBA00022741"/>
    </source>
</evidence>
<keyword evidence="3 5" id="KW-0067">ATP-binding</keyword>
<dbReference type="Gene3D" id="3.40.50.300">
    <property type="entry name" value="P-loop containing nucleotide triphosphate hydrolases"/>
    <property type="match status" value="1"/>
</dbReference>
<dbReference type="InterPro" id="IPR003439">
    <property type="entry name" value="ABC_transporter-like_ATP-bd"/>
</dbReference>
<dbReference type="InterPro" id="IPR017871">
    <property type="entry name" value="ABC_transporter-like_CS"/>
</dbReference>
<dbReference type="PROSITE" id="PS50893">
    <property type="entry name" value="ABC_TRANSPORTER_2"/>
    <property type="match status" value="1"/>
</dbReference>
<accession>A0ABS4FQM4</accession>
<comment type="caution">
    <text evidence="5">The sequence shown here is derived from an EMBL/GenBank/DDBJ whole genome shotgun (WGS) entry which is preliminary data.</text>
</comment>
<name>A0ABS4FQM4_9BACL</name>
<evidence type="ECO:0000256" key="3">
    <source>
        <dbReference type="ARBA" id="ARBA00022840"/>
    </source>
</evidence>
<dbReference type="SMART" id="SM00382">
    <property type="entry name" value="AAA"/>
    <property type="match status" value="1"/>
</dbReference>
<proteinExistence type="predicted"/>
<dbReference type="InterPro" id="IPR003593">
    <property type="entry name" value="AAA+_ATPase"/>
</dbReference>
<dbReference type="GO" id="GO:0005524">
    <property type="term" value="F:ATP binding"/>
    <property type="evidence" value="ECO:0007669"/>
    <property type="project" value="UniProtKB-KW"/>
</dbReference>
<evidence type="ECO:0000313" key="5">
    <source>
        <dbReference type="EMBL" id="MBP1904871.1"/>
    </source>
</evidence>
<dbReference type="InterPro" id="IPR027417">
    <property type="entry name" value="P-loop_NTPase"/>
</dbReference>
<reference evidence="5 6" key="1">
    <citation type="submission" date="2021-03" db="EMBL/GenBank/DDBJ databases">
        <title>Genomic Encyclopedia of Type Strains, Phase IV (KMG-IV): sequencing the most valuable type-strain genomes for metagenomic binning, comparative biology and taxonomic classification.</title>
        <authorList>
            <person name="Goeker M."/>
        </authorList>
    </citation>
    <scope>NUCLEOTIDE SEQUENCE [LARGE SCALE GENOMIC DNA]</scope>
    <source>
        <strain evidence="5 6">DSM 14349</strain>
    </source>
</reference>
<organism evidence="5 6">
    <name type="scientific">Paenibacillus turicensis</name>
    <dbReference type="NCBI Taxonomy" id="160487"/>
    <lineage>
        <taxon>Bacteria</taxon>
        <taxon>Bacillati</taxon>
        <taxon>Bacillota</taxon>
        <taxon>Bacilli</taxon>
        <taxon>Bacillales</taxon>
        <taxon>Paenibacillaceae</taxon>
        <taxon>Paenibacillus</taxon>
    </lineage>
</organism>
<protein>
    <submittedName>
        <fullName evidence="5">ABC-2 type transport system ATP-binding protein</fullName>
    </submittedName>
</protein>
<dbReference type="EMBL" id="JAGGKG010000005">
    <property type="protein sequence ID" value="MBP1904871.1"/>
    <property type="molecule type" value="Genomic_DNA"/>
</dbReference>
<dbReference type="PANTHER" id="PTHR42711">
    <property type="entry name" value="ABC TRANSPORTER ATP-BINDING PROTEIN"/>
    <property type="match status" value="1"/>
</dbReference>
<keyword evidence="2" id="KW-0547">Nucleotide-binding</keyword>
<dbReference type="InterPro" id="IPR050763">
    <property type="entry name" value="ABC_transporter_ATP-binding"/>
</dbReference>
<feature type="domain" description="ABC transporter" evidence="4">
    <location>
        <begin position="22"/>
        <end position="255"/>
    </location>
</feature>
<evidence type="ECO:0000256" key="1">
    <source>
        <dbReference type="ARBA" id="ARBA00022448"/>
    </source>
</evidence>
<sequence length="328" mass="37418">MIEVSNVTKDFRVFKREKGFAASLKSIITRNYEIKKAVNNINFNIQEGELVGYIGANGAGKSTTIKMLAGILVPTSGLVKVNGKEPYLNRKENAMDIGVVFGQRTQLYWNLPMEETFDLFAKIYKINPKIFRNNVEYYVDLLEMKPFLRTPVRQLSLGQRMRAELAVALLHDPKILYLDEPTIGLDVAVKAKIRNFIKQINKTKKTTVILTTHDMKDIEEVCDRIITINKGEVIFDNTVTAFKNNFNPGHVLTLDLDDKDNKLNDNRLKLLKDEGFRKSFLFNKNDLSVAQAISIISKNYEIKDMQLKEPDIEEAVKYLYAAASKEAN</sequence>
<dbReference type="PANTHER" id="PTHR42711:SF1">
    <property type="entry name" value="ABC-TRANSPORT PROTEIN, ATP-BINDING COMPONENT"/>
    <property type="match status" value="1"/>
</dbReference>
<evidence type="ECO:0000313" key="6">
    <source>
        <dbReference type="Proteomes" id="UP001519272"/>
    </source>
</evidence>
<gene>
    <name evidence="5" type="ORF">J2Z32_001495</name>
</gene>
<dbReference type="PROSITE" id="PS00211">
    <property type="entry name" value="ABC_TRANSPORTER_1"/>
    <property type="match status" value="1"/>
</dbReference>